<name>A0A0C6FSW7_9HYPH</name>
<reference evidence="3" key="2">
    <citation type="submission" date="2015-01" db="EMBL/GenBank/DDBJ databases">
        <title>Complete genome sequence of Methylobacterium aquaticum strain 22A.</title>
        <authorList>
            <person name="Tani A."/>
            <person name="Ogura Y."/>
            <person name="Hayashi T."/>
        </authorList>
    </citation>
    <scope>NUCLEOTIDE SEQUENCE [LARGE SCALE GENOMIC DNA]</scope>
    <source>
        <strain evidence="3">MA-22A</strain>
        <plasmid evidence="3">Plasmid pMaq22A_1p DNA</plasmid>
    </source>
</reference>
<evidence type="ECO:0000256" key="1">
    <source>
        <dbReference type="SAM" id="MobiDB-lite"/>
    </source>
</evidence>
<dbReference type="AlphaFoldDB" id="A0A0C6FSW7"/>
<dbReference type="Gene3D" id="3.60.21.10">
    <property type="match status" value="1"/>
</dbReference>
<accession>A0A0C6FSW7</accession>
<protein>
    <submittedName>
        <fullName evidence="2">Metallophosphoesterase</fullName>
    </submittedName>
</protein>
<sequence>MAVFFTADTHFGDTHILRQRGRLFASIAEHDETLVANWNAAVGPDDEVWHVGDFAAHAERSHCVAIFARLNGIKRLVRGNHDSNRVLDLPWADPPVESVRVTLREEGREWRLFLAHYAHRAWPGLWRGTRHLYGHTHGTLPDTTRSCDVGVDAWDYRPVGLAALAARQDAATLVPEELARDRAREEAATRDREGSTEAVIPPATSS</sequence>
<evidence type="ECO:0000313" key="2">
    <source>
        <dbReference type="EMBL" id="BAQ48604.1"/>
    </source>
</evidence>
<feature type="compositionally biased region" description="Basic and acidic residues" evidence="1">
    <location>
        <begin position="177"/>
        <end position="195"/>
    </location>
</feature>
<dbReference type="Proteomes" id="UP000061432">
    <property type="component" value="Plasmid pMaq22A_1p"/>
</dbReference>
<feature type="region of interest" description="Disordered" evidence="1">
    <location>
        <begin position="177"/>
        <end position="206"/>
    </location>
</feature>
<geneLocation type="plasmid" evidence="3">
    <name>pMaq22A_1p DNA</name>
</geneLocation>
<proteinExistence type="predicted"/>
<organism evidence="2 3">
    <name type="scientific">Methylobacterium aquaticum</name>
    <dbReference type="NCBI Taxonomy" id="270351"/>
    <lineage>
        <taxon>Bacteria</taxon>
        <taxon>Pseudomonadati</taxon>
        <taxon>Pseudomonadota</taxon>
        <taxon>Alphaproteobacteria</taxon>
        <taxon>Hyphomicrobiales</taxon>
        <taxon>Methylobacteriaceae</taxon>
        <taxon>Methylobacterium</taxon>
    </lineage>
</organism>
<dbReference type="PATRIC" id="fig|270351.10.peg.5582"/>
<dbReference type="SUPFAM" id="SSF56300">
    <property type="entry name" value="Metallo-dependent phosphatases"/>
    <property type="match status" value="1"/>
</dbReference>
<reference evidence="2 3" key="1">
    <citation type="journal article" date="2015" name="Genome Announc.">
        <title>Complete Genome Sequence of Methylobacterium aquaticum Strain 22A, Isolated from Racomitrium japonicum Moss.</title>
        <authorList>
            <person name="Tani A."/>
            <person name="Ogura Y."/>
            <person name="Hayashi T."/>
            <person name="Kimbara K."/>
        </authorList>
    </citation>
    <scope>NUCLEOTIDE SEQUENCE [LARGE SCALE GENOMIC DNA]</scope>
    <source>
        <strain evidence="2 3">MA-22A</strain>
        <plasmid evidence="3">Plasmid pMaq22A_1p DNA</plasmid>
    </source>
</reference>
<dbReference type="RefSeq" id="WP_060849835.1">
    <property type="nucleotide sequence ID" value="NZ_AP014705.1"/>
</dbReference>
<dbReference type="KEGG" id="maqu:Maq22A_1p31335"/>
<gene>
    <name evidence="2" type="ORF">Maq22A_1p31335</name>
</gene>
<dbReference type="EMBL" id="AP014705">
    <property type="protein sequence ID" value="BAQ48604.1"/>
    <property type="molecule type" value="Genomic_DNA"/>
</dbReference>
<evidence type="ECO:0000313" key="3">
    <source>
        <dbReference type="Proteomes" id="UP000061432"/>
    </source>
</evidence>
<keyword evidence="2" id="KW-0614">Plasmid</keyword>
<dbReference type="InterPro" id="IPR029052">
    <property type="entry name" value="Metallo-depent_PP-like"/>
</dbReference>